<evidence type="ECO:0000313" key="4">
    <source>
        <dbReference type="Proteomes" id="UP000190777"/>
    </source>
</evidence>
<evidence type="ECO:0000313" key="2">
    <source>
        <dbReference type="EMBL" id="OPH39606.1"/>
    </source>
</evidence>
<dbReference type="SUPFAM" id="SSF101125">
    <property type="entry name" value="Colicin D immunity protein"/>
    <property type="match status" value="1"/>
</dbReference>
<dbReference type="InterPro" id="IPR015287">
    <property type="entry name" value="Colicin_D_immunity_dom"/>
</dbReference>
<protein>
    <submittedName>
        <fullName evidence="3">Bacterial self-protective colicin-like immunity</fullName>
    </submittedName>
    <submittedName>
        <fullName evidence="2">Colicin immunity protein</fullName>
    </submittedName>
</protein>
<proteinExistence type="predicted"/>
<organism evidence="3 5">
    <name type="scientific">Moraxella equi</name>
    <dbReference type="NCBI Taxonomy" id="60442"/>
    <lineage>
        <taxon>Bacteria</taxon>
        <taxon>Pseudomonadati</taxon>
        <taxon>Pseudomonadota</taxon>
        <taxon>Gammaproteobacteria</taxon>
        <taxon>Moraxellales</taxon>
        <taxon>Moraxellaceae</taxon>
        <taxon>Moraxella</taxon>
    </lineage>
</organism>
<dbReference type="GO" id="GO:0015643">
    <property type="term" value="F:toxic substance binding"/>
    <property type="evidence" value="ECO:0007669"/>
    <property type="project" value="InterPro"/>
</dbReference>
<dbReference type="EMBL" id="UGQF01000001">
    <property type="protein sequence ID" value="STZ02906.1"/>
    <property type="molecule type" value="Genomic_DNA"/>
</dbReference>
<dbReference type="Proteomes" id="UP000190777">
    <property type="component" value="Unassembled WGS sequence"/>
</dbReference>
<reference evidence="2 4" key="1">
    <citation type="submission" date="2017-03" db="EMBL/GenBank/DDBJ databases">
        <title>Draft genome sequence of Moraxella equi CCUG 4950T type strain.</title>
        <authorList>
            <person name="Salva-Serra F."/>
            <person name="Engstrom-Jakobsson H."/>
            <person name="Thorell K."/>
            <person name="Jaen-Luchoro D."/>
            <person name="Gonzales-Siles L."/>
            <person name="Karlsson R."/>
            <person name="Yazdan S."/>
            <person name="Boulund F."/>
            <person name="Johnning A."/>
            <person name="Engstrand L."/>
            <person name="Kristiansson E."/>
            <person name="Moore E."/>
        </authorList>
    </citation>
    <scope>NUCLEOTIDE SEQUENCE [LARGE SCALE GENOMIC DNA]</scope>
    <source>
        <strain evidence="2 4">CCUG 4950</strain>
    </source>
</reference>
<dbReference type="AlphaFoldDB" id="A0A378QPU0"/>
<sequence length="98" mass="11629">MSITLLNFTKSYLNKRIDTNCFVNAYIELWRIERDLGLANIDEEKLNLFLSSVFYMVDLYNPENDKEDYEFNDVELFEIISKELDLFEDTQYSSSNSA</sequence>
<dbReference type="Proteomes" id="UP000254618">
    <property type="component" value="Unassembled WGS sequence"/>
</dbReference>
<evidence type="ECO:0000313" key="5">
    <source>
        <dbReference type="Proteomes" id="UP000254618"/>
    </source>
</evidence>
<evidence type="ECO:0000259" key="1">
    <source>
        <dbReference type="Pfam" id="PF09204"/>
    </source>
</evidence>
<dbReference type="InterPro" id="IPR036471">
    <property type="entry name" value="Colicin_D_sf"/>
</dbReference>
<dbReference type="GO" id="GO:0030153">
    <property type="term" value="P:bacteriocin immunity"/>
    <property type="evidence" value="ECO:0007669"/>
    <property type="project" value="InterPro"/>
</dbReference>
<feature type="domain" description="Colicin D immunity protein" evidence="1">
    <location>
        <begin position="1"/>
        <end position="84"/>
    </location>
</feature>
<dbReference type="Gene3D" id="1.20.120.650">
    <property type="entry name" value="Colicin D"/>
    <property type="match status" value="1"/>
</dbReference>
<reference evidence="3 5" key="2">
    <citation type="submission" date="2018-06" db="EMBL/GenBank/DDBJ databases">
        <authorList>
            <consortium name="Pathogen Informatics"/>
            <person name="Doyle S."/>
        </authorList>
    </citation>
    <scope>NUCLEOTIDE SEQUENCE [LARGE SCALE GENOMIC DNA]</scope>
    <source>
        <strain evidence="3 5">NCTC11012</strain>
    </source>
</reference>
<dbReference type="EMBL" id="MXAP01000030">
    <property type="protein sequence ID" value="OPH39606.1"/>
    <property type="molecule type" value="Genomic_DNA"/>
</dbReference>
<name>A0A378QPU0_9GAMM</name>
<dbReference type="RefSeq" id="WP_079324606.1">
    <property type="nucleotide sequence ID" value="NZ_MXAP01000030.1"/>
</dbReference>
<evidence type="ECO:0000313" key="3">
    <source>
        <dbReference type="EMBL" id="STZ02906.1"/>
    </source>
</evidence>
<accession>A0A378QPU0</accession>
<dbReference type="Pfam" id="PF09204">
    <property type="entry name" value="Colicin_immun"/>
    <property type="match status" value="1"/>
</dbReference>
<gene>
    <name evidence="2" type="ORF">B5J93_03385</name>
    <name evidence="3" type="ORF">NCTC11012_01135</name>
</gene>
<keyword evidence="4" id="KW-1185">Reference proteome</keyword>